<dbReference type="InterPro" id="IPR019454">
    <property type="entry name" value="Lipoprot_YkyA-like"/>
</dbReference>
<name>A0A0G8ED80_BACCE</name>
<evidence type="ECO:0000313" key="3">
    <source>
        <dbReference type="Proteomes" id="UP000035214"/>
    </source>
</evidence>
<reference evidence="2 3" key="1">
    <citation type="submission" date="2015-04" db="EMBL/GenBank/DDBJ databases">
        <title>Draft Genome Sequences of Eight Spore-Forming Food Isolates of Bacillus cereus Genome sequencing.</title>
        <authorList>
            <person name="Krawcyk A.O."/>
            <person name="de Jong A."/>
            <person name="Eijlander R.T."/>
            <person name="Berendsen E.M."/>
            <person name="Holsappel S."/>
            <person name="Wells-Bennik M."/>
            <person name="Kuipers O.P."/>
        </authorList>
    </citation>
    <scope>NUCLEOTIDE SEQUENCE [LARGE SCALE GENOMIC DNA]</scope>
    <source>
        <strain evidence="2 3">B4077</strain>
    </source>
</reference>
<evidence type="ECO:0000256" key="1">
    <source>
        <dbReference type="SAM" id="Coils"/>
    </source>
</evidence>
<comment type="caution">
    <text evidence="2">The sequence shown here is derived from an EMBL/GenBank/DDBJ whole genome shotgun (WGS) entry which is preliminary data.</text>
</comment>
<accession>A0A0G8ED80</accession>
<dbReference type="SUPFAM" id="SSF140423">
    <property type="entry name" value="MW0975(SA0943)-like"/>
    <property type="match status" value="1"/>
</dbReference>
<dbReference type="Pfam" id="PF10368">
    <property type="entry name" value="YkyA"/>
    <property type="match status" value="1"/>
</dbReference>
<dbReference type="InterPro" id="IPR036785">
    <property type="entry name" value="YkyA-like_sf"/>
</dbReference>
<dbReference type="PATRIC" id="fig|1396.428.peg.2554"/>
<dbReference type="Gene3D" id="1.20.120.570">
    <property type="entry name" value="YkyA-like"/>
    <property type="match status" value="1"/>
</dbReference>
<organism evidence="2 3">
    <name type="scientific">Bacillus cereus</name>
    <dbReference type="NCBI Taxonomy" id="1396"/>
    <lineage>
        <taxon>Bacteria</taxon>
        <taxon>Bacillati</taxon>
        <taxon>Bacillota</taxon>
        <taxon>Bacilli</taxon>
        <taxon>Bacillales</taxon>
        <taxon>Bacillaceae</taxon>
        <taxon>Bacillus</taxon>
        <taxon>Bacillus cereus group</taxon>
    </lineage>
</organism>
<dbReference type="RefSeq" id="WP_046956856.1">
    <property type="nucleotide sequence ID" value="NZ_LCYI01000062.1"/>
</dbReference>
<feature type="coiled-coil region" evidence="1">
    <location>
        <begin position="154"/>
        <end position="181"/>
    </location>
</feature>
<keyword evidence="1" id="KW-0175">Coiled coil</keyword>
<evidence type="ECO:0008006" key="4">
    <source>
        <dbReference type="Google" id="ProtNLM"/>
    </source>
</evidence>
<dbReference type="AlphaFoldDB" id="A0A0G8ED80"/>
<dbReference type="Proteomes" id="UP000035214">
    <property type="component" value="Unassembled WGS sequence"/>
</dbReference>
<proteinExistence type="predicted"/>
<evidence type="ECO:0000313" key="2">
    <source>
        <dbReference type="EMBL" id="KLA22254.1"/>
    </source>
</evidence>
<dbReference type="EMBL" id="LCYI01000062">
    <property type="protein sequence ID" value="KLA22254.1"/>
    <property type="molecule type" value="Genomic_DNA"/>
</dbReference>
<protein>
    <recommendedName>
        <fullName evidence="4">Lipoprotein</fullName>
    </recommendedName>
</protein>
<dbReference type="PROSITE" id="PS51257">
    <property type="entry name" value="PROKAR_LIPOPROTEIN"/>
    <property type="match status" value="1"/>
</dbReference>
<sequence>MTYRKVALIGIISIGFLGGCLGAQAEEELYVAFENAANQEKTLFDNAKKLEQLETKGQELYDQIVQDGKEHNEAVIPKIEQAVTNVDEREKVLKIEKDVIEKAQKETTSVHNYIDKIADKKLQKQAKKVEEVYKNRYEVFQKMDKIYKETLIIEKELYEKLKEKETNLKEISEKVKAVNTLNKETLKEKEKFNQYTKDYNEGKLRFYKDAKIKIKEQKQES</sequence>
<gene>
    <name evidence="2" type="ORF">B4077_3200</name>
</gene>